<dbReference type="NCBIfam" id="TIGR01697">
    <property type="entry name" value="PNPH-PUNA-XAPA"/>
    <property type="match status" value="1"/>
</dbReference>
<evidence type="ECO:0000313" key="13">
    <source>
        <dbReference type="Proteomes" id="UP001152795"/>
    </source>
</evidence>
<comment type="pathway">
    <text evidence="1">Purine metabolism; purine nucleoside salvage.</text>
</comment>
<dbReference type="GO" id="GO:0005737">
    <property type="term" value="C:cytoplasm"/>
    <property type="evidence" value="ECO:0007669"/>
    <property type="project" value="TreeGrafter"/>
</dbReference>
<comment type="catalytic activity">
    <reaction evidence="8">
        <text>2'-deoxyinosine + phosphate = 2-deoxy-alpha-D-ribose 1-phosphate + hypoxanthine</text>
        <dbReference type="Rhea" id="RHEA:27750"/>
        <dbReference type="ChEBI" id="CHEBI:17368"/>
        <dbReference type="ChEBI" id="CHEBI:28997"/>
        <dbReference type="ChEBI" id="CHEBI:43474"/>
        <dbReference type="ChEBI" id="CHEBI:57259"/>
        <dbReference type="EC" id="2.4.2.1"/>
    </reaction>
</comment>
<evidence type="ECO:0000259" key="11">
    <source>
        <dbReference type="Pfam" id="PF01048"/>
    </source>
</evidence>
<evidence type="ECO:0000256" key="7">
    <source>
        <dbReference type="ARBA" id="ARBA00023929"/>
    </source>
</evidence>
<dbReference type="SUPFAM" id="SSF53167">
    <property type="entry name" value="Purine and uridine phosphorylases"/>
    <property type="match status" value="1"/>
</dbReference>
<comment type="catalytic activity">
    <reaction evidence="9">
        <text>guanosine + phosphate = alpha-D-ribose 1-phosphate + guanine</text>
        <dbReference type="Rhea" id="RHEA:13233"/>
        <dbReference type="ChEBI" id="CHEBI:16235"/>
        <dbReference type="ChEBI" id="CHEBI:16750"/>
        <dbReference type="ChEBI" id="CHEBI:43474"/>
        <dbReference type="ChEBI" id="CHEBI:57720"/>
        <dbReference type="EC" id="2.4.2.1"/>
    </reaction>
</comment>
<dbReference type="InterPro" id="IPR011268">
    <property type="entry name" value="Purine_phosphorylase"/>
</dbReference>
<proteinExistence type="inferred from homology"/>
<sequence length="181" mass="19608">MHLLGVKTMVVTNAAGGINPTFNVGDVMIIKDHINFVALAGQNPLRGPNDKRFGDRFPAMNSSYSKELCELAKKTGQELNFASFLREGVYACVGGPSYETTAELNYLHKVGADAVGMSTAHEVIVATHCGMQNLGISLITNPAELSYDVQNDISHAEVLEVGKKRSKDVEKLVKCIVQKLN</sequence>
<evidence type="ECO:0000256" key="5">
    <source>
        <dbReference type="ARBA" id="ARBA00022679"/>
    </source>
</evidence>
<dbReference type="GO" id="GO:0009116">
    <property type="term" value="P:nucleoside metabolic process"/>
    <property type="evidence" value="ECO:0007669"/>
    <property type="project" value="InterPro"/>
</dbReference>
<dbReference type="Proteomes" id="UP001152795">
    <property type="component" value="Unassembled WGS sequence"/>
</dbReference>
<evidence type="ECO:0000256" key="10">
    <source>
        <dbReference type="ARBA" id="ARBA00031036"/>
    </source>
</evidence>
<keyword evidence="5" id="KW-0808">Transferase</keyword>
<dbReference type="Pfam" id="PF01048">
    <property type="entry name" value="PNP_UDP_1"/>
    <property type="match status" value="1"/>
</dbReference>
<evidence type="ECO:0000256" key="4">
    <source>
        <dbReference type="ARBA" id="ARBA00022676"/>
    </source>
</evidence>
<dbReference type="PANTHER" id="PTHR11904:SF9">
    <property type="entry name" value="PURINE NUCLEOSIDE PHOSPHORYLASE-RELATED"/>
    <property type="match status" value="1"/>
</dbReference>
<dbReference type="Gene3D" id="3.40.50.1580">
    <property type="entry name" value="Nucleoside phosphorylase domain"/>
    <property type="match status" value="1"/>
</dbReference>
<evidence type="ECO:0000256" key="9">
    <source>
        <dbReference type="ARBA" id="ARBA00023970"/>
    </source>
</evidence>
<dbReference type="EMBL" id="CACRXK020007430">
    <property type="protein sequence ID" value="CAB4012224.1"/>
    <property type="molecule type" value="Genomic_DNA"/>
</dbReference>
<dbReference type="InterPro" id="IPR000845">
    <property type="entry name" value="Nucleoside_phosphorylase_d"/>
</dbReference>
<comment type="caution">
    <text evidence="12">The sequence shown here is derived from an EMBL/GenBank/DDBJ whole genome shotgun (WGS) entry which is preliminary data.</text>
</comment>
<protein>
    <recommendedName>
        <fullName evidence="3">purine-nucleoside phosphorylase</fullName>
        <ecNumber evidence="3">2.4.2.1</ecNumber>
    </recommendedName>
    <alternativeName>
        <fullName evidence="10">Inosine-guanosine phosphorylase</fullName>
    </alternativeName>
</protein>
<gene>
    <name evidence="12" type="ORF">PACLA_8A064972</name>
</gene>
<reference evidence="12" key="1">
    <citation type="submission" date="2020-04" db="EMBL/GenBank/DDBJ databases">
        <authorList>
            <person name="Alioto T."/>
            <person name="Alioto T."/>
            <person name="Gomez Garrido J."/>
        </authorList>
    </citation>
    <scope>NUCLEOTIDE SEQUENCE</scope>
    <source>
        <strain evidence="12">A484AB</strain>
    </source>
</reference>
<dbReference type="PANTHER" id="PTHR11904">
    <property type="entry name" value="METHYLTHIOADENOSINE/PURINE NUCLEOSIDE PHOSPHORYLASE"/>
    <property type="match status" value="1"/>
</dbReference>
<dbReference type="OrthoDB" id="10261782at2759"/>
<evidence type="ECO:0000256" key="1">
    <source>
        <dbReference type="ARBA" id="ARBA00005058"/>
    </source>
</evidence>
<dbReference type="GO" id="GO:0004731">
    <property type="term" value="F:purine-nucleoside phosphorylase activity"/>
    <property type="evidence" value="ECO:0007669"/>
    <property type="project" value="UniProtKB-EC"/>
</dbReference>
<evidence type="ECO:0000256" key="2">
    <source>
        <dbReference type="ARBA" id="ARBA00006751"/>
    </source>
</evidence>
<dbReference type="UniPathway" id="UPA00606"/>
<evidence type="ECO:0000313" key="12">
    <source>
        <dbReference type="EMBL" id="CAB4012224.1"/>
    </source>
</evidence>
<comment type="similarity">
    <text evidence="2">Belongs to the PNP/MTAP phosphorylase family.</text>
</comment>
<evidence type="ECO:0000256" key="6">
    <source>
        <dbReference type="ARBA" id="ARBA00023918"/>
    </source>
</evidence>
<keyword evidence="13" id="KW-1185">Reference proteome</keyword>
<dbReference type="InterPro" id="IPR035994">
    <property type="entry name" value="Nucleoside_phosphorylase_sf"/>
</dbReference>
<keyword evidence="4" id="KW-0328">Glycosyltransferase</keyword>
<evidence type="ECO:0000256" key="3">
    <source>
        <dbReference type="ARBA" id="ARBA00011886"/>
    </source>
</evidence>
<dbReference type="EC" id="2.4.2.1" evidence="3"/>
<name>A0A7D9ELB2_PARCT</name>
<feature type="domain" description="Nucleoside phosphorylase" evidence="11">
    <location>
        <begin position="1"/>
        <end position="176"/>
    </location>
</feature>
<comment type="catalytic activity">
    <reaction evidence="6">
        <text>inosine + phosphate = alpha-D-ribose 1-phosphate + hypoxanthine</text>
        <dbReference type="Rhea" id="RHEA:27646"/>
        <dbReference type="ChEBI" id="CHEBI:17368"/>
        <dbReference type="ChEBI" id="CHEBI:17596"/>
        <dbReference type="ChEBI" id="CHEBI:43474"/>
        <dbReference type="ChEBI" id="CHEBI:57720"/>
        <dbReference type="EC" id="2.4.2.1"/>
    </reaction>
</comment>
<organism evidence="12 13">
    <name type="scientific">Paramuricea clavata</name>
    <name type="common">Red gorgonian</name>
    <name type="synonym">Violescent sea-whip</name>
    <dbReference type="NCBI Taxonomy" id="317549"/>
    <lineage>
        <taxon>Eukaryota</taxon>
        <taxon>Metazoa</taxon>
        <taxon>Cnidaria</taxon>
        <taxon>Anthozoa</taxon>
        <taxon>Octocorallia</taxon>
        <taxon>Malacalcyonacea</taxon>
        <taxon>Plexauridae</taxon>
        <taxon>Paramuricea</taxon>
    </lineage>
</organism>
<comment type="catalytic activity">
    <reaction evidence="7">
        <text>2'-deoxyguanosine + phosphate = 2-deoxy-alpha-D-ribose 1-phosphate + guanine</text>
        <dbReference type="Rhea" id="RHEA:27738"/>
        <dbReference type="ChEBI" id="CHEBI:16235"/>
        <dbReference type="ChEBI" id="CHEBI:17172"/>
        <dbReference type="ChEBI" id="CHEBI:43474"/>
        <dbReference type="ChEBI" id="CHEBI:57259"/>
        <dbReference type="EC" id="2.4.2.1"/>
    </reaction>
</comment>
<dbReference type="CDD" id="cd09009">
    <property type="entry name" value="PNP-EcPNPII_like"/>
    <property type="match status" value="1"/>
</dbReference>
<evidence type="ECO:0000256" key="8">
    <source>
        <dbReference type="ARBA" id="ARBA00023950"/>
    </source>
</evidence>
<dbReference type="AlphaFoldDB" id="A0A7D9ELB2"/>
<accession>A0A7D9ELB2</accession>